<dbReference type="EMBL" id="BARS01034353">
    <property type="protein sequence ID" value="GAG21287.1"/>
    <property type="molecule type" value="Genomic_DNA"/>
</dbReference>
<name>X0WDL5_9ZZZZ</name>
<organism evidence="1">
    <name type="scientific">marine sediment metagenome</name>
    <dbReference type="NCBI Taxonomy" id="412755"/>
    <lineage>
        <taxon>unclassified sequences</taxon>
        <taxon>metagenomes</taxon>
        <taxon>ecological metagenomes</taxon>
    </lineage>
</organism>
<evidence type="ECO:0000313" key="1">
    <source>
        <dbReference type="EMBL" id="GAG21287.1"/>
    </source>
</evidence>
<reference evidence="1" key="1">
    <citation type="journal article" date="2014" name="Front. Microbiol.">
        <title>High frequency of phylogenetically diverse reductive dehalogenase-homologous genes in deep subseafloor sedimentary metagenomes.</title>
        <authorList>
            <person name="Kawai M."/>
            <person name="Futagami T."/>
            <person name="Toyoda A."/>
            <person name="Takaki Y."/>
            <person name="Nishi S."/>
            <person name="Hori S."/>
            <person name="Arai W."/>
            <person name="Tsubouchi T."/>
            <person name="Morono Y."/>
            <person name="Uchiyama I."/>
            <person name="Ito T."/>
            <person name="Fujiyama A."/>
            <person name="Inagaki F."/>
            <person name="Takami H."/>
        </authorList>
    </citation>
    <scope>NUCLEOTIDE SEQUENCE</scope>
    <source>
        <strain evidence="1">Expedition CK06-06</strain>
    </source>
</reference>
<feature type="non-terminal residue" evidence="1">
    <location>
        <position position="32"/>
    </location>
</feature>
<sequence length="32" mass="3919">MNIDNLRQQFILRHLQGQKGKQVNEGIWHLFR</sequence>
<proteinExistence type="predicted"/>
<gene>
    <name evidence="1" type="ORF">S01H1_53081</name>
</gene>
<comment type="caution">
    <text evidence="1">The sequence shown here is derived from an EMBL/GenBank/DDBJ whole genome shotgun (WGS) entry which is preliminary data.</text>
</comment>
<protein>
    <submittedName>
        <fullName evidence="1">Uncharacterized protein</fullName>
    </submittedName>
</protein>
<accession>X0WDL5</accession>
<dbReference type="AlphaFoldDB" id="X0WDL5"/>